<keyword evidence="2" id="KW-1185">Reference proteome</keyword>
<reference evidence="1 2" key="1">
    <citation type="submission" date="2023-08" db="EMBL/GenBank/DDBJ databases">
        <title>Implementing the SeqCode for naming new Mesorhizobium species isolated from Vachellia karroo root nodules.</title>
        <authorList>
            <person name="Van Lill M."/>
        </authorList>
    </citation>
    <scope>NUCLEOTIDE SEQUENCE [LARGE SCALE GENOMIC DNA]</scope>
    <source>
        <strain evidence="1 2">VK23A</strain>
    </source>
</reference>
<proteinExistence type="predicted"/>
<dbReference type="Proteomes" id="UP001271780">
    <property type="component" value="Unassembled WGS sequence"/>
</dbReference>
<accession>A0ABU4XED3</accession>
<dbReference type="RefSeq" id="WP_320260850.1">
    <property type="nucleotide sequence ID" value="NZ_JAVIIX010000004.1"/>
</dbReference>
<gene>
    <name evidence="1" type="ORF">RFM27_07860</name>
</gene>
<comment type="caution">
    <text evidence="1">The sequence shown here is derived from an EMBL/GenBank/DDBJ whole genome shotgun (WGS) entry which is preliminary data.</text>
</comment>
<organism evidence="1 2">
    <name type="scientific">Mesorhizobium dulcispinae</name>
    <dbReference type="NCBI Taxonomy" id="3072316"/>
    <lineage>
        <taxon>Bacteria</taxon>
        <taxon>Pseudomonadati</taxon>
        <taxon>Pseudomonadota</taxon>
        <taxon>Alphaproteobacteria</taxon>
        <taxon>Hyphomicrobiales</taxon>
        <taxon>Phyllobacteriaceae</taxon>
        <taxon>Mesorhizobium</taxon>
    </lineage>
</organism>
<protein>
    <submittedName>
        <fullName evidence="1">DUF3606 domain-containing protein</fullName>
    </submittedName>
</protein>
<name>A0ABU4XED3_9HYPH</name>
<dbReference type="EMBL" id="JAVIIZ010000003">
    <property type="protein sequence ID" value="MDX8471982.1"/>
    <property type="molecule type" value="Genomic_DNA"/>
</dbReference>
<sequence>MSDNESSRDAADHVSIGEDFDVARFARKFQLTIPEARQLFAKYGNDRAVLEREAHALGSSSNGDYTTD</sequence>
<evidence type="ECO:0000313" key="1">
    <source>
        <dbReference type="EMBL" id="MDX8471982.1"/>
    </source>
</evidence>
<evidence type="ECO:0000313" key="2">
    <source>
        <dbReference type="Proteomes" id="UP001271780"/>
    </source>
</evidence>